<dbReference type="CTD" id="54922"/>
<dbReference type="Pfam" id="PF00788">
    <property type="entry name" value="RA"/>
    <property type="match status" value="1"/>
</dbReference>
<dbReference type="InParanoid" id="A0A672TWS4"/>
<dbReference type="SMART" id="SM00314">
    <property type="entry name" value="RA"/>
    <property type="match status" value="1"/>
</dbReference>
<name>A0A672TWS4_STRHB</name>
<dbReference type="PROSITE" id="PS50200">
    <property type="entry name" value="RA"/>
    <property type="match status" value="1"/>
</dbReference>
<feature type="compositionally biased region" description="Polar residues" evidence="1">
    <location>
        <begin position="43"/>
        <end position="54"/>
    </location>
</feature>
<dbReference type="Pfam" id="PF01843">
    <property type="entry name" value="DIL"/>
    <property type="match status" value="1"/>
</dbReference>
<dbReference type="InterPro" id="IPR029071">
    <property type="entry name" value="Ubiquitin-like_domsf"/>
</dbReference>
<dbReference type="GO" id="GO:0005911">
    <property type="term" value="C:cell-cell junction"/>
    <property type="evidence" value="ECO:0007669"/>
    <property type="project" value="Ensembl"/>
</dbReference>
<sequence length="977" mass="105064">MFPEERKEGSPRFGKLHFPVGLWINSPKKRLAKMSRRWPSAGSVRSNSSDTASRGSEPPELRPPGKAKASRHKRLSNLFHRSGAAGSGARWLSEKKLEELVDPEPEALGAAGGDPPPGQRQLPGILKIFGGNISRGANYKSVLATPRSTARELVWEALERYGLAPEDGITGEYVLCDVVGRPGGPGGGWHMEHLRPVGDSERPLVLQDVWKPKSGCSRRFEIRRRQDVERFFEADAGEGSGGSSQARRLQRNRSRAASGGPAPPKDRAENLSLRRSISDMNLSTRRRRERKAVLSVAGGDPTAAPPSDGTPPAPSADGAAGGGAEEEEGGDGASLEQLSQCLIQPPQHHPYFLLLQGYGKQDFVLYVMTRPQHIFGRRGPPERPPQGSPTIDTFLSAPDILPRHCLVRAPPGAPATVRPYRGAPVTHNGVPLFRRAPLSPGDLLGLGQHFLLLYKDPRGGGPEEQRPPWLPALRCEGCSTGRSRREALESPRAELRYRPQDEERLLREIVRVPEAAGGAPQGTGVLAPAFLLGLCLEHAWSAFPPQHLPALLTRIALLVKETVWEKIKEIGDRQPENDGDTPVQGLEAMGTDLRPLTLWLANATELLNLAQARVLELEKELELEGPCPELTGDLETCDEAMGILDEVIMSTFQQTVYYLTKRLYATLPALLEANPFAAPLEAGAGAEPMRVPDGVRPTLGVFQSALELSRGCRLHPDLVSQTFGYLFFFCNASLFNSLMERGGALFQWGRAVRLRTTLDLVLDSVAALGLGDVASEFFQKLSAASNLLCTPRACLCKMTWSRLRAEFPALSPAQLHHILSHYQLGGGQAPPPAWSPPPEERDQVTAGDIFESFSEHPPLLLPSRGFLLHPGGGPEDNGGVPDDKGGLPDDKGGVPDDGGGAAAAPLPHAPPALGPGAGRGARQPAGPAPGRGCIGAVAPPAPPQHPTASPGPYGPMGPPHRDPWDQPHRDPGGPKQQ</sequence>
<reference evidence="4" key="3">
    <citation type="submission" date="2025-09" db="UniProtKB">
        <authorList>
            <consortium name="Ensembl"/>
        </authorList>
    </citation>
    <scope>IDENTIFICATION</scope>
</reference>
<feature type="region of interest" description="Disordered" evidence="1">
    <location>
        <begin position="861"/>
        <end position="977"/>
    </location>
</feature>
<feature type="compositionally biased region" description="Low complexity" evidence="1">
    <location>
        <begin position="920"/>
        <end position="931"/>
    </location>
</feature>
<feature type="compositionally biased region" description="Polar residues" evidence="1">
    <location>
        <begin position="273"/>
        <end position="283"/>
    </location>
</feature>
<dbReference type="Ensembl" id="ENSSHBT00005008065.1">
    <property type="protein sequence ID" value="ENSSHBP00005006692.1"/>
    <property type="gene ID" value="ENSSHBG00005005862.1"/>
</dbReference>
<dbReference type="GO" id="GO:0051020">
    <property type="term" value="F:GTPase binding"/>
    <property type="evidence" value="ECO:0007669"/>
    <property type="project" value="Ensembl"/>
</dbReference>
<feature type="region of interest" description="Disordered" evidence="1">
    <location>
        <begin position="234"/>
        <end position="334"/>
    </location>
</feature>
<dbReference type="PANTHER" id="PTHR16027:SF4">
    <property type="entry name" value="RAS-INTERACTING PROTEIN 1"/>
    <property type="match status" value="1"/>
</dbReference>
<dbReference type="Gene3D" id="2.60.200.20">
    <property type="match status" value="1"/>
</dbReference>
<dbReference type="PANTHER" id="PTHR16027">
    <property type="entry name" value="DILUTE DOMAIN-CONTAINING PROTEIN YPR089W"/>
    <property type="match status" value="1"/>
</dbReference>
<evidence type="ECO:0000313" key="4">
    <source>
        <dbReference type="Ensembl" id="ENSSHBP00005006692.1"/>
    </source>
</evidence>
<dbReference type="GO" id="GO:0033625">
    <property type="term" value="P:positive regulation of integrin activation"/>
    <property type="evidence" value="ECO:0007669"/>
    <property type="project" value="Ensembl"/>
</dbReference>
<dbReference type="SUPFAM" id="SSF54236">
    <property type="entry name" value="Ubiquitin-like"/>
    <property type="match status" value="1"/>
</dbReference>
<dbReference type="GO" id="GO:0032991">
    <property type="term" value="C:protein-containing complex"/>
    <property type="evidence" value="ECO:0007669"/>
    <property type="project" value="Ensembl"/>
</dbReference>
<feature type="compositionally biased region" description="Basic and acidic residues" evidence="1">
    <location>
        <begin position="959"/>
        <end position="977"/>
    </location>
</feature>
<feature type="domain" description="Ras-associating" evidence="2">
    <location>
        <begin position="122"/>
        <end position="227"/>
    </location>
</feature>
<dbReference type="GO" id="GO:1905709">
    <property type="term" value="P:negative regulation of membrane permeability"/>
    <property type="evidence" value="ECO:0007669"/>
    <property type="project" value="Ensembl"/>
</dbReference>
<dbReference type="AlphaFoldDB" id="A0A672TWS4"/>
<dbReference type="InterPro" id="IPR002710">
    <property type="entry name" value="Dilute_dom"/>
</dbReference>
<evidence type="ECO:0000256" key="1">
    <source>
        <dbReference type="SAM" id="MobiDB-lite"/>
    </source>
</evidence>
<evidence type="ECO:0000259" key="3">
    <source>
        <dbReference type="PROSITE" id="PS51126"/>
    </source>
</evidence>
<dbReference type="InterPro" id="IPR052072">
    <property type="entry name" value="Vascular_dev_regulator"/>
</dbReference>
<dbReference type="Gene3D" id="3.10.20.90">
    <property type="entry name" value="Phosphatidylinositol 3-kinase Catalytic Subunit, Chain A, domain 1"/>
    <property type="match status" value="1"/>
</dbReference>
<reference evidence="4" key="2">
    <citation type="submission" date="2025-08" db="UniProtKB">
        <authorList>
            <consortium name="Ensembl"/>
        </authorList>
    </citation>
    <scope>IDENTIFICATION</scope>
</reference>
<feature type="compositionally biased region" description="Basic and acidic residues" evidence="1">
    <location>
        <begin position="881"/>
        <end position="894"/>
    </location>
</feature>
<dbReference type="InterPro" id="IPR000159">
    <property type="entry name" value="RA_dom"/>
</dbReference>
<dbReference type="SUPFAM" id="SSF49879">
    <property type="entry name" value="SMAD/FHA domain"/>
    <property type="match status" value="1"/>
</dbReference>
<feature type="region of interest" description="Disordered" evidence="1">
    <location>
        <begin position="32"/>
        <end position="74"/>
    </location>
</feature>
<feature type="domain" description="Dilute" evidence="3">
    <location>
        <begin position="553"/>
        <end position="846"/>
    </location>
</feature>
<proteinExistence type="predicted"/>
<accession>A0A672TWS4</accession>
<dbReference type="InterPro" id="IPR008984">
    <property type="entry name" value="SMAD_FHA_dom_sf"/>
</dbReference>
<dbReference type="Proteomes" id="UP000472266">
    <property type="component" value="Chromosome 24"/>
</dbReference>
<dbReference type="SMART" id="SM01132">
    <property type="entry name" value="DIL"/>
    <property type="match status" value="1"/>
</dbReference>
<dbReference type="InterPro" id="IPR037983">
    <property type="entry name" value="CBD_Rasip1/Radil"/>
</dbReference>
<evidence type="ECO:0000313" key="5">
    <source>
        <dbReference type="Proteomes" id="UP000472266"/>
    </source>
</evidence>
<reference evidence="4 5" key="1">
    <citation type="submission" date="2018-12" db="EMBL/GenBank/DDBJ databases">
        <title>G10K-VGP kakapo female genome, primary haplotype.</title>
        <authorList>
            <person name="Jarvis E.D."/>
            <person name="Howard J."/>
            <person name="Rhie A."/>
            <person name="Phillippy A."/>
            <person name="Korlach J."/>
            <person name="Digby A."/>
            <person name="Iorns D."/>
            <person name="Eason D."/>
            <person name="Robertson B."/>
            <person name="Raemaekers T."/>
            <person name="Howe K."/>
            <person name="Lewin H."/>
            <person name="Damas J."/>
            <person name="Hastie A."/>
            <person name="Fedrigo O."/>
        </authorList>
    </citation>
    <scope>NUCLEOTIDE SEQUENCE [LARGE SCALE GENOMIC DNA]</scope>
</reference>
<protein>
    <submittedName>
        <fullName evidence="4">Ras interacting protein 1</fullName>
    </submittedName>
</protein>
<gene>
    <name evidence="4" type="primary">RASIP1</name>
</gene>
<dbReference type="RefSeq" id="XP_030366607.1">
    <property type="nucleotide sequence ID" value="XM_030510747.1"/>
</dbReference>
<keyword evidence="5" id="KW-1185">Reference proteome</keyword>
<dbReference type="CDD" id="cd15472">
    <property type="entry name" value="Myo5p-like_CBD_Rasip1"/>
    <property type="match status" value="1"/>
</dbReference>
<dbReference type="GeneID" id="115618818"/>
<dbReference type="GO" id="GO:0010507">
    <property type="term" value="P:negative regulation of autophagy"/>
    <property type="evidence" value="ECO:0007669"/>
    <property type="project" value="Ensembl"/>
</dbReference>
<dbReference type="GO" id="GO:0007165">
    <property type="term" value="P:signal transduction"/>
    <property type="evidence" value="ECO:0007669"/>
    <property type="project" value="InterPro"/>
</dbReference>
<dbReference type="OrthoDB" id="3908708at2759"/>
<dbReference type="KEGG" id="shab:115618818"/>
<dbReference type="GO" id="GO:0001525">
    <property type="term" value="P:angiogenesis"/>
    <property type="evidence" value="ECO:0007669"/>
    <property type="project" value="TreeGrafter"/>
</dbReference>
<dbReference type="GO" id="GO:0042803">
    <property type="term" value="F:protein homodimerization activity"/>
    <property type="evidence" value="ECO:0007669"/>
    <property type="project" value="Ensembl"/>
</dbReference>
<dbReference type="GeneTree" id="ENSGT00940000160072"/>
<evidence type="ECO:0000259" key="2">
    <source>
        <dbReference type="PROSITE" id="PS50200"/>
    </source>
</evidence>
<dbReference type="RefSeq" id="XP_030366608.1">
    <property type="nucleotide sequence ID" value="XM_030510748.1"/>
</dbReference>
<dbReference type="GO" id="GO:0035024">
    <property type="term" value="P:negative regulation of Rho protein signal transduction"/>
    <property type="evidence" value="ECO:0007669"/>
    <property type="project" value="Ensembl"/>
</dbReference>
<dbReference type="PROSITE" id="PS51126">
    <property type="entry name" value="DILUTE"/>
    <property type="match status" value="1"/>
</dbReference>
<organism evidence="4 5">
    <name type="scientific">Strigops habroptila</name>
    <name type="common">Kakapo</name>
    <dbReference type="NCBI Taxonomy" id="2489341"/>
    <lineage>
        <taxon>Eukaryota</taxon>
        <taxon>Metazoa</taxon>
        <taxon>Chordata</taxon>
        <taxon>Craniata</taxon>
        <taxon>Vertebrata</taxon>
        <taxon>Euteleostomi</taxon>
        <taxon>Archelosauria</taxon>
        <taxon>Archosauria</taxon>
        <taxon>Dinosauria</taxon>
        <taxon>Saurischia</taxon>
        <taxon>Theropoda</taxon>
        <taxon>Coelurosauria</taxon>
        <taxon>Aves</taxon>
        <taxon>Neognathae</taxon>
        <taxon>Neoaves</taxon>
        <taxon>Telluraves</taxon>
        <taxon>Australaves</taxon>
        <taxon>Psittaciformes</taxon>
        <taxon>Psittacidae</taxon>
        <taxon>Strigops</taxon>
    </lineage>
</organism>
<dbReference type="CDD" id="cd22734">
    <property type="entry name" value="FHA_RAIN"/>
    <property type="match status" value="1"/>
</dbReference>
<dbReference type="OMA" id="MRPATKN"/>